<proteinExistence type="predicted"/>
<gene>
    <name evidence="1" type="ORF">SLEP1_g14175</name>
</gene>
<dbReference type="Proteomes" id="UP001054252">
    <property type="component" value="Unassembled WGS sequence"/>
</dbReference>
<accession>A0AAV5ITQ0</accession>
<evidence type="ECO:0000313" key="1">
    <source>
        <dbReference type="EMBL" id="GKV01633.1"/>
    </source>
</evidence>
<keyword evidence="2" id="KW-1185">Reference proteome</keyword>
<name>A0AAV5ITQ0_9ROSI</name>
<evidence type="ECO:0000313" key="2">
    <source>
        <dbReference type="Proteomes" id="UP001054252"/>
    </source>
</evidence>
<dbReference type="AlphaFoldDB" id="A0AAV5ITQ0"/>
<protein>
    <submittedName>
        <fullName evidence="1">Uncharacterized protein</fullName>
    </submittedName>
</protein>
<sequence length="41" mass="4780">MMCRAICSSHVRMRSGNTVLVFCTRLAACYRSFSFVFSRRQ</sequence>
<dbReference type="EMBL" id="BPVZ01000017">
    <property type="protein sequence ID" value="GKV01633.1"/>
    <property type="molecule type" value="Genomic_DNA"/>
</dbReference>
<reference evidence="1 2" key="1">
    <citation type="journal article" date="2021" name="Commun. Biol.">
        <title>The genome of Shorea leprosula (Dipterocarpaceae) highlights the ecological relevance of drought in aseasonal tropical rainforests.</title>
        <authorList>
            <person name="Ng K.K.S."/>
            <person name="Kobayashi M.J."/>
            <person name="Fawcett J.A."/>
            <person name="Hatakeyama M."/>
            <person name="Paape T."/>
            <person name="Ng C.H."/>
            <person name="Ang C.C."/>
            <person name="Tnah L.H."/>
            <person name="Lee C.T."/>
            <person name="Nishiyama T."/>
            <person name="Sese J."/>
            <person name="O'Brien M.J."/>
            <person name="Copetti D."/>
            <person name="Mohd Noor M.I."/>
            <person name="Ong R.C."/>
            <person name="Putra M."/>
            <person name="Sireger I.Z."/>
            <person name="Indrioko S."/>
            <person name="Kosugi Y."/>
            <person name="Izuno A."/>
            <person name="Isagi Y."/>
            <person name="Lee S.L."/>
            <person name="Shimizu K.K."/>
        </authorList>
    </citation>
    <scope>NUCLEOTIDE SEQUENCE [LARGE SCALE GENOMIC DNA]</scope>
    <source>
        <strain evidence="1">214</strain>
    </source>
</reference>
<organism evidence="1 2">
    <name type="scientific">Rubroshorea leprosula</name>
    <dbReference type="NCBI Taxonomy" id="152421"/>
    <lineage>
        <taxon>Eukaryota</taxon>
        <taxon>Viridiplantae</taxon>
        <taxon>Streptophyta</taxon>
        <taxon>Embryophyta</taxon>
        <taxon>Tracheophyta</taxon>
        <taxon>Spermatophyta</taxon>
        <taxon>Magnoliopsida</taxon>
        <taxon>eudicotyledons</taxon>
        <taxon>Gunneridae</taxon>
        <taxon>Pentapetalae</taxon>
        <taxon>rosids</taxon>
        <taxon>malvids</taxon>
        <taxon>Malvales</taxon>
        <taxon>Dipterocarpaceae</taxon>
        <taxon>Rubroshorea</taxon>
    </lineage>
</organism>
<comment type="caution">
    <text evidence="1">The sequence shown here is derived from an EMBL/GenBank/DDBJ whole genome shotgun (WGS) entry which is preliminary data.</text>
</comment>